<dbReference type="InterPro" id="IPR013325">
    <property type="entry name" value="RNA_pol_sigma_r2"/>
</dbReference>
<keyword evidence="2" id="KW-0805">Transcription regulation</keyword>
<dbReference type="Gene3D" id="1.10.1740.10">
    <property type="match status" value="1"/>
</dbReference>
<keyword evidence="3" id="KW-0731">Sigma factor</keyword>
<feature type="region of interest" description="Disordered" evidence="5">
    <location>
        <begin position="1"/>
        <end position="47"/>
    </location>
</feature>
<dbReference type="GO" id="GO:0003677">
    <property type="term" value="F:DNA binding"/>
    <property type="evidence" value="ECO:0007669"/>
    <property type="project" value="InterPro"/>
</dbReference>
<dbReference type="InterPro" id="IPR013249">
    <property type="entry name" value="RNA_pol_sigma70_r4_t2"/>
</dbReference>
<dbReference type="Gene3D" id="1.10.10.10">
    <property type="entry name" value="Winged helix-like DNA-binding domain superfamily/Winged helix DNA-binding domain"/>
    <property type="match status" value="1"/>
</dbReference>
<dbReference type="SUPFAM" id="SSF88659">
    <property type="entry name" value="Sigma3 and sigma4 domains of RNA polymerase sigma factors"/>
    <property type="match status" value="1"/>
</dbReference>
<feature type="domain" description="RNA polymerase sigma-70 region 2" evidence="6">
    <location>
        <begin position="65"/>
        <end position="133"/>
    </location>
</feature>
<feature type="compositionally biased region" description="Low complexity" evidence="5">
    <location>
        <begin position="219"/>
        <end position="246"/>
    </location>
</feature>
<evidence type="ECO:0000259" key="7">
    <source>
        <dbReference type="Pfam" id="PF08281"/>
    </source>
</evidence>
<dbReference type="GO" id="GO:0006352">
    <property type="term" value="P:DNA-templated transcription initiation"/>
    <property type="evidence" value="ECO:0007669"/>
    <property type="project" value="InterPro"/>
</dbReference>
<dbReference type="SUPFAM" id="SSF88946">
    <property type="entry name" value="Sigma2 domain of RNA polymerase sigma factors"/>
    <property type="match status" value="1"/>
</dbReference>
<evidence type="ECO:0000259" key="6">
    <source>
        <dbReference type="Pfam" id="PF04542"/>
    </source>
</evidence>
<dbReference type="PANTHER" id="PTHR43133">
    <property type="entry name" value="RNA POLYMERASE ECF-TYPE SIGMA FACTO"/>
    <property type="match status" value="1"/>
</dbReference>
<gene>
    <name evidence="8" type="ORF">FHR75_001337</name>
</gene>
<dbReference type="EMBL" id="JACHVY010000001">
    <property type="protein sequence ID" value="MBB2900549.1"/>
    <property type="molecule type" value="Genomic_DNA"/>
</dbReference>
<dbReference type="InterPro" id="IPR039425">
    <property type="entry name" value="RNA_pol_sigma-70-like"/>
</dbReference>
<dbReference type="Proteomes" id="UP000533269">
    <property type="component" value="Unassembled WGS sequence"/>
</dbReference>
<accession>A0A7W4TKE3</accession>
<dbReference type="InterPro" id="IPR014284">
    <property type="entry name" value="RNA_pol_sigma-70_dom"/>
</dbReference>
<feature type="region of interest" description="Disordered" evidence="5">
    <location>
        <begin position="219"/>
        <end position="252"/>
    </location>
</feature>
<evidence type="ECO:0000256" key="1">
    <source>
        <dbReference type="ARBA" id="ARBA00010641"/>
    </source>
</evidence>
<comment type="similarity">
    <text evidence="1">Belongs to the sigma-70 factor family. ECF subfamily.</text>
</comment>
<dbReference type="Pfam" id="PF04542">
    <property type="entry name" value="Sigma70_r2"/>
    <property type="match status" value="1"/>
</dbReference>
<dbReference type="InterPro" id="IPR036388">
    <property type="entry name" value="WH-like_DNA-bd_sf"/>
</dbReference>
<feature type="domain" description="RNA polymerase sigma factor 70 region 4 type 2" evidence="7">
    <location>
        <begin position="165"/>
        <end position="217"/>
    </location>
</feature>
<evidence type="ECO:0000256" key="3">
    <source>
        <dbReference type="ARBA" id="ARBA00023082"/>
    </source>
</evidence>
<dbReference type="NCBIfam" id="TIGR02937">
    <property type="entry name" value="sigma70-ECF"/>
    <property type="match status" value="1"/>
</dbReference>
<evidence type="ECO:0000256" key="2">
    <source>
        <dbReference type="ARBA" id="ARBA00023015"/>
    </source>
</evidence>
<evidence type="ECO:0000256" key="5">
    <source>
        <dbReference type="SAM" id="MobiDB-lite"/>
    </source>
</evidence>
<feature type="compositionally biased region" description="Low complexity" evidence="5">
    <location>
        <begin position="1"/>
        <end position="12"/>
    </location>
</feature>
<organism evidence="8 9">
    <name type="scientific">Kineococcus radiotolerans</name>
    <dbReference type="NCBI Taxonomy" id="131568"/>
    <lineage>
        <taxon>Bacteria</taxon>
        <taxon>Bacillati</taxon>
        <taxon>Actinomycetota</taxon>
        <taxon>Actinomycetes</taxon>
        <taxon>Kineosporiales</taxon>
        <taxon>Kineosporiaceae</taxon>
        <taxon>Kineococcus</taxon>
    </lineage>
</organism>
<dbReference type="GO" id="GO:0016987">
    <property type="term" value="F:sigma factor activity"/>
    <property type="evidence" value="ECO:0007669"/>
    <property type="project" value="UniProtKB-KW"/>
</dbReference>
<evidence type="ECO:0000313" key="8">
    <source>
        <dbReference type="EMBL" id="MBB2900549.1"/>
    </source>
</evidence>
<proteinExistence type="inferred from homology"/>
<dbReference type="InterPro" id="IPR007627">
    <property type="entry name" value="RNA_pol_sigma70_r2"/>
</dbReference>
<keyword evidence="4" id="KW-0804">Transcription</keyword>
<reference evidence="8 9" key="1">
    <citation type="submission" date="2020-08" db="EMBL/GenBank/DDBJ databases">
        <title>The Agave Microbiome: Exploring the role of microbial communities in plant adaptations to desert environments.</title>
        <authorList>
            <person name="Partida-Martinez L.P."/>
        </authorList>
    </citation>
    <scope>NUCLEOTIDE SEQUENCE [LARGE SCALE GENOMIC DNA]</scope>
    <source>
        <strain evidence="8 9">AS2.23</strain>
    </source>
</reference>
<dbReference type="AlphaFoldDB" id="A0A7W4TKE3"/>
<evidence type="ECO:0000313" key="9">
    <source>
        <dbReference type="Proteomes" id="UP000533269"/>
    </source>
</evidence>
<dbReference type="InterPro" id="IPR013324">
    <property type="entry name" value="RNA_pol_sigma_r3/r4-like"/>
</dbReference>
<comment type="caution">
    <text evidence="8">The sequence shown here is derived from an EMBL/GenBank/DDBJ whole genome shotgun (WGS) entry which is preliminary data.</text>
</comment>
<feature type="compositionally biased region" description="Basic and acidic residues" evidence="5">
    <location>
        <begin position="18"/>
        <end position="27"/>
    </location>
</feature>
<dbReference type="PANTHER" id="PTHR43133:SF25">
    <property type="entry name" value="RNA POLYMERASE SIGMA FACTOR RFAY-RELATED"/>
    <property type="match status" value="1"/>
</dbReference>
<dbReference type="Pfam" id="PF08281">
    <property type="entry name" value="Sigma70_r4_2"/>
    <property type="match status" value="1"/>
</dbReference>
<dbReference type="RefSeq" id="WP_221183074.1">
    <property type="nucleotide sequence ID" value="NZ_JACHVY010000001.1"/>
</dbReference>
<reference evidence="8 9" key="2">
    <citation type="submission" date="2020-08" db="EMBL/GenBank/DDBJ databases">
        <authorList>
            <person name="Partida-Martinez L."/>
            <person name="Huntemann M."/>
            <person name="Clum A."/>
            <person name="Wang J."/>
            <person name="Palaniappan K."/>
            <person name="Ritter S."/>
            <person name="Chen I.-M."/>
            <person name="Stamatis D."/>
            <person name="Reddy T."/>
            <person name="O'Malley R."/>
            <person name="Daum C."/>
            <person name="Shapiro N."/>
            <person name="Ivanova N."/>
            <person name="Kyrpides N."/>
            <person name="Woyke T."/>
        </authorList>
    </citation>
    <scope>NUCLEOTIDE SEQUENCE [LARGE SCALE GENOMIC DNA]</scope>
    <source>
        <strain evidence="8 9">AS2.23</strain>
    </source>
</reference>
<name>A0A7W4TKE3_KINRA</name>
<sequence length="252" mass="27365">MSTTTGTSPSPGDEAGDEDGHARDEPTARSSDGGISDAETSDAETSDAELWRRAVAGDPDSFGVLFDRHGDTVHGYCARRTGSLDAADDLVSVVFLEAWRRRSEVELVDDRVLPWLYGIAGRTLQRRWRTTRRHRAALDRLPRPEPHPDHADDVAARLDDQRHLDQLQAAFARLRPAEREVLTLCVWQGLDYASAAVALGVPIGTVRSRLSRARARLRASTAAEASTGRGTPRATSCAATATPTSPMETDPS</sequence>
<protein>
    <submittedName>
        <fullName evidence="8">RNA polymerase sigma-70 factor (ECF subfamily)</fullName>
    </submittedName>
</protein>
<evidence type="ECO:0000256" key="4">
    <source>
        <dbReference type="ARBA" id="ARBA00023163"/>
    </source>
</evidence>